<organism evidence="1 2">
    <name type="scientific">Senna tora</name>
    <dbReference type="NCBI Taxonomy" id="362788"/>
    <lineage>
        <taxon>Eukaryota</taxon>
        <taxon>Viridiplantae</taxon>
        <taxon>Streptophyta</taxon>
        <taxon>Embryophyta</taxon>
        <taxon>Tracheophyta</taxon>
        <taxon>Spermatophyta</taxon>
        <taxon>Magnoliopsida</taxon>
        <taxon>eudicotyledons</taxon>
        <taxon>Gunneridae</taxon>
        <taxon>Pentapetalae</taxon>
        <taxon>rosids</taxon>
        <taxon>fabids</taxon>
        <taxon>Fabales</taxon>
        <taxon>Fabaceae</taxon>
        <taxon>Caesalpinioideae</taxon>
        <taxon>Cassia clade</taxon>
        <taxon>Senna</taxon>
    </lineage>
</organism>
<proteinExistence type="predicted"/>
<dbReference type="OrthoDB" id="1718923at2759"/>
<evidence type="ECO:0000313" key="1">
    <source>
        <dbReference type="EMBL" id="KAF7834562.1"/>
    </source>
</evidence>
<reference evidence="1" key="1">
    <citation type="submission" date="2020-09" db="EMBL/GenBank/DDBJ databases">
        <title>Genome-Enabled Discovery of Anthraquinone Biosynthesis in Senna tora.</title>
        <authorList>
            <person name="Kang S.-H."/>
            <person name="Pandey R.P."/>
            <person name="Lee C.-M."/>
            <person name="Sim J.-S."/>
            <person name="Jeong J.-T."/>
            <person name="Choi B.-S."/>
            <person name="Jung M."/>
            <person name="Ginzburg D."/>
            <person name="Zhao K."/>
            <person name="Won S.Y."/>
            <person name="Oh T.-J."/>
            <person name="Yu Y."/>
            <person name="Kim N.-H."/>
            <person name="Lee O.R."/>
            <person name="Lee T.-H."/>
            <person name="Bashyal P."/>
            <person name="Kim T.-S."/>
            <person name="Lee W.-H."/>
            <person name="Kawkins C."/>
            <person name="Kim C.-K."/>
            <person name="Kim J.S."/>
            <person name="Ahn B.O."/>
            <person name="Rhee S.Y."/>
            <person name="Sohng J.K."/>
        </authorList>
    </citation>
    <scope>NUCLEOTIDE SEQUENCE</scope>
    <source>
        <tissue evidence="1">Leaf</tissue>
    </source>
</reference>
<protein>
    <submittedName>
        <fullName evidence="1">DENN domain and WD repeat-containing protein SCD1 isoform X1</fullName>
    </submittedName>
</protein>
<comment type="caution">
    <text evidence="1">The sequence shown here is derived from an EMBL/GenBank/DDBJ whole genome shotgun (WGS) entry which is preliminary data.</text>
</comment>
<gene>
    <name evidence="1" type="ORF">G2W53_009421</name>
</gene>
<dbReference type="AlphaFoldDB" id="A0A834WY11"/>
<evidence type="ECO:0000313" key="2">
    <source>
        <dbReference type="Proteomes" id="UP000634136"/>
    </source>
</evidence>
<dbReference type="EMBL" id="JAAIUW010000004">
    <property type="protein sequence ID" value="KAF7834562.1"/>
    <property type="molecule type" value="Genomic_DNA"/>
</dbReference>
<name>A0A834WY11_9FABA</name>
<sequence>MAIFPQFREFLSNKKLEEIPTVVESLLSKVVEECEHRVLIQHEMGPISDSDVGISGSGAQYTYDRFPSNIRTEKQLEEKRKQILAAASSAFEYLGRHTPSQENCPRSSLLVSKAFLHYFYL</sequence>
<keyword evidence="2" id="KW-1185">Reference proteome</keyword>
<accession>A0A834WY11</accession>
<dbReference type="Proteomes" id="UP000634136">
    <property type="component" value="Unassembled WGS sequence"/>
</dbReference>